<protein>
    <submittedName>
        <fullName evidence="1">Uncharacterized protein</fullName>
    </submittedName>
</protein>
<gene>
    <name evidence="1" type="ORF">ANN_16465</name>
</gene>
<name>A0ABQ8SKZ0_PERAM</name>
<comment type="caution">
    <text evidence="1">The sequence shown here is derived from an EMBL/GenBank/DDBJ whole genome shotgun (WGS) entry which is preliminary data.</text>
</comment>
<proteinExistence type="predicted"/>
<keyword evidence="2" id="KW-1185">Reference proteome</keyword>
<sequence>MKSFLLLGRGRIIELAISEGAKLQAIKHNEFVKRNRFVIEILIEVVCFLGKQGLEVESSDKKRGIVLNYLNFSPDNNSLYVIICSAIPTSKVRQIQMTVQMETRFGDVEKIKFVELQDQNSFVGYKLNFLVMKLNFCPHILFSTKND</sequence>
<accession>A0ABQ8SKZ0</accession>
<dbReference type="EMBL" id="JAJSOF020000027">
    <property type="protein sequence ID" value="KAJ4434145.1"/>
    <property type="molecule type" value="Genomic_DNA"/>
</dbReference>
<organism evidence="1 2">
    <name type="scientific">Periplaneta americana</name>
    <name type="common">American cockroach</name>
    <name type="synonym">Blatta americana</name>
    <dbReference type="NCBI Taxonomy" id="6978"/>
    <lineage>
        <taxon>Eukaryota</taxon>
        <taxon>Metazoa</taxon>
        <taxon>Ecdysozoa</taxon>
        <taxon>Arthropoda</taxon>
        <taxon>Hexapoda</taxon>
        <taxon>Insecta</taxon>
        <taxon>Pterygota</taxon>
        <taxon>Neoptera</taxon>
        <taxon>Polyneoptera</taxon>
        <taxon>Dictyoptera</taxon>
        <taxon>Blattodea</taxon>
        <taxon>Blattoidea</taxon>
        <taxon>Blattidae</taxon>
        <taxon>Blattinae</taxon>
        <taxon>Periplaneta</taxon>
    </lineage>
</organism>
<evidence type="ECO:0000313" key="2">
    <source>
        <dbReference type="Proteomes" id="UP001148838"/>
    </source>
</evidence>
<reference evidence="1 2" key="1">
    <citation type="journal article" date="2022" name="Allergy">
        <title>Genome assembly and annotation of Periplaneta americana reveal a comprehensive cockroach allergen profile.</title>
        <authorList>
            <person name="Wang L."/>
            <person name="Xiong Q."/>
            <person name="Saelim N."/>
            <person name="Wang L."/>
            <person name="Nong W."/>
            <person name="Wan A.T."/>
            <person name="Shi M."/>
            <person name="Liu X."/>
            <person name="Cao Q."/>
            <person name="Hui J.H.L."/>
            <person name="Sookrung N."/>
            <person name="Leung T.F."/>
            <person name="Tungtrongchitr A."/>
            <person name="Tsui S.K.W."/>
        </authorList>
    </citation>
    <scope>NUCLEOTIDE SEQUENCE [LARGE SCALE GENOMIC DNA]</scope>
    <source>
        <strain evidence="1">PWHHKU_190912</strain>
    </source>
</reference>
<dbReference type="Proteomes" id="UP001148838">
    <property type="component" value="Unassembled WGS sequence"/>
</dbReference>
<evidence type="ECO:0000313" key="1">
    <source>
        <dbReference type="EMBL" id="KAJ4434145.1"/>
    </source>
</evidence>